<feature type="transmembrane region" description="Helical" evidence="1">
    <location>
        <begin position="20"/>
        <end position="41"/>
    </location>
</feature>
<protein>
    <submittedName>
        <fullName evidence="2">Uncharacterized protein</fullName>
    </submittedName>
</protein>
<dbReference type="AlphaFoldDB" id="A0A0E9WGT0"/>
<keyword evidence="1" id="KW-0812">Transmembrane</keyword>
<organism evidence="2">
    <name type="scientific">Anguilla anguilla</name>
    <name type="common">European freshwater eel</name>
    <name type="synonym">Muraena anguilla</name>
    <dbReference type="NCBI Taxonomy" id="7936"/>
    <lineage>
        <taxon>Eukaryota</taxon>
        <taxon>Metazoa</taxon>
        <taxon>Chordata</taxon>
        <taxon>Craniata</taxon>
        <taxon>Vertebrata</taxon>
        <taxon>Euteleostomi</taxon>
        <taxon>Actinopterygii</taxon>
        <taxon>Neopterygii</taxon>
        <taxon>Teleostei</taxon>
        <taxon>Anguilliformes</taxon>
        <taxon>Anguillidae</taxon>
        <taxon>Anguilla</taxon>
    </lineage>
</organism>
<evidence type="ECO:0000313" key="2">
    <source>
        <dbReference type="EMBL" id="JAH89572.1"/>
    </source>
</evidence>
<reference evidence="2" key="1">
    <citation type="submission" date="2014-11" db="EMBL/GenBank/DDBJ databases">
        <authorList>
            <person name="Amaro Gonzalez C."/>
        </authorList>
    </citation>
    <scope>NUCLEOTIDE SEQUENCE</scope>
</reference>
<evidence type="ECO:0000256" key="1">
    <source>
        <dbReference type="SAM" id="Phobius"/>
    </source>
</evidence>
<keyword evidence="1" id="KW-0472">Membrane</keyword>
<keyword evidence="1" id="KW-1133">Transmembrane helix</keyword>
<proteinExistence type="predicted"/>
<reference evidence="2" key="2">
    <citation type="journal article" date="2015" name="Fish Shellfish Immunol.">
        <title>Early steps in the European eel (Anguilla anguilla)-Vibrio vulnificus interaction in the gills: Role of the RtxA13 toxin.</title>
        <authorList>
            <person name="Callol A."/>
            <person name="Pajuelo D."/>
            <person name="Ebbesson L."/>
            <person name="Teles M."/>
            <person name="MacKenzie S."/>
            <person name="Amaro C."/>
        </authorList>
    </citation>
    <scope>NUCLEOTIDE SEQUENCE</scope>
</reference>
<name>A0A0E9WGT0_ANGAN</name>
<dbReference type="EMBL" id="GBXM01019005">
    <property type="protein sequence ID" value="JAH89572.1"/>
    <property type="molecule type" value="Transcribed_RNA"/>
</dbReference>
<sequence length="61" mass="7221">MYQGELQRISRKLIKASAKLFGCVYIVLWVSGNVAYFSFWMKCSFKDAFYKLFSPLFYCIL</sequence>
<accession>A0A0E9WGT0</accession>